<protein>
    <submittedName>
        <fullName evidence="1">Uncharacterized protein</fullName>
    </submittedName>
</protein>
<name>A0A6C0I7M7_9ZZZZ</name>
<organism evidence="1">
    <name type="scientific">viral metagenome</name>
    <dbReference type="NCBI Taxonomy" id="1070528"/>
    <lineage>
        <taxon>unclassified sequences</taxon>
        <taxon>metagenomes</taxon>
        <taxon>organismal metagenomes</taxon>
    </lineage>
</organism>
<dbReference type="EMBL" id="MN740123">
    <property type="protein sequence ID" value="QHT88789.1"/>
    <property type="molecule type" value="Genomic_DNA"/>
</dbReference>
<sequence>MTIETLDTNFNQDTIYLNEESEQDSCLVLCIEELDESNEEITVDTRVFISYNELSGVYVINGKRDDIFGKKGRNKTNFQPFMFCAESSNDVIDFLSLTLNINGNFSYTLFNYNNLSYDMSENTYEFMQENMDSRYEIAAYDGIEYNRKRFRQLVRLTKNMYN</sequence>
<reference evidence="1" key="1">
    <citation type="journal article" date="2020" name="Nature">
        <title>Giant virus diversity and host interactions through global metagenomics.</title>
        <authorList>
            <person name="Schulz F."/>
            <person name="Roux S."/>
            <person name="Paez-Espino D."/>
            <person name="Jungbluth S."/>
            <person name="Walsh D.A."/>
            <person name="Denef V.J."/>
            <person name="McMahon K.D."/>
            <person name="Konstantinidis K.T."/>
            <person name="Eloe-Fadrosh E.A."/>
            <person name="Kyrpides N.C."/>
            <person name="Woyke T."/>
        </authorList>
    </citation>
    <scope>NUCLEOTIDE SEQUENCE</scope>
    <source>
        <strain evidence="1">GVMAG-M-3300023184-51</strain>
    </source>
</reference>
<proteinExistence type="predicted"/>
<accession>A0A6C0I7M7</accession>
<evidence type="ECO:0000313" key="1">
    <source>
        <dbReference type="EMBL" id="QHT88789.1"/>
    </source>
</evidence>
<dbReference type="AlphaFoldDB" id="A0A6C0I7M7"/>